<evidence type="ECO:0000256" key="5">
    <source>
        <dbReference type="ARBA" id="ARBA00022475"/>
    </source>
</evidence>
<dbReference type="RefSeq" id="WP_103881329.1">
    <property type="nucleotide sequence ID" value="NZ_FNVG01000016.1"/>
</dbReference>
<keyword evidence="5" id="KW-1003">Cell membrane</keyword>
<dbReference type="EMBL" id="FNVG01000016">
    <property type="protein sequence ID" value="SEG50747.1"/>
    <property type="molecule type" value="Genomic_DNA"/>
</dbReference>
<proteinExistence type="inferred from homology"/>
<dbReference type="Proteomes" id="UP000236721">
    <property type="component" value="Unassembled WGS sequence"/>
</dbReference>
<comment type="subcellular location">
    <subcellularLocation>
        <location evidence="1">Cell inner membrane</location>
    </subcellularLocation>
</comment>
<gene>
    <name evidence="11" type="ORF">SAMN04488244_11686</name>
</gene>
<evidence type="ECO:0000256" key="4">
    <source>
        <dbReference type="ARBA" id="ARBA00022448"/>
    </source>
</evidence>
<evidence type="ECO:0000256" key="2">
    <source>
        <dbReference type="ARBA" id="ARBA00007208"/>
    </source>
</evidence>
<organism evidence="11 12">
    <name type="scientific">Vibrio hangzhouensis</name>
    <dbReference type="NCBI Taxonomy" id="462991"/>
    <lineage>
        <taxon>Bacteria</taxon>
        <taxon>Pseudomonadati</taxon>
        <taxon>Pseudomonadota</taxon>
        <taxon>Gammaproteobacteria</taxon>
        <taxon>Vibrionales</taxon>
        <taxon>Vibrionaceae</taxon>
        <taxon>Vibrio</taxon>
    </lineage>
</organism>
<keyword evidence="4" id="KW-0813">Transport</keyword>
<dbReference type="Pfam" id="PF01203">
    <property type="entry name" value="T2SSN"/>
    <property type="match status" value="1"/>
</dbReference>
<dbReference type="OrthoDB" id="6118198at2"/>
<evidence type="ECO:0000313" key="11">
    <source>
        <dbReference type="EMBL" id="SEG50747.1"/>
    </source>
</evidence>
<evidence type="ECO:0000256" key="1">
    <source>
        <dbReference type="ARBA" id="ARBA00004533"/>
    </source>
</evidence>
<evidence type="ECO:0000256" key="6">
    <source>
        <dbReference type="ARBA" id="ARBA00022519"/>
    </source>
</evidence>
<evidence type="ECO:0000313" key="12">
    <source>
        <dbReference type="Proteomes" id="UP000236721"/>
    </source>
</evidence>
<evidence type="ECO:0000256" key="7">
    <source>
        <dbReference type="ARBA" id="ARBA00022692"/>
    </source>
</evidence>
<reference evidence="12" key="1">
    <citation type="submission" date="2016-10" db="EMBL/GenBank/DDBJ databases">
        <authorList>
            <person name="Varghese N."/>
            <person name="Submissions S."/>
        </authorList>
    </citation>
    <scope>NUCLEOTIDE SEQUENCE [LARGE SCALE GENOMIC DNA]</scope>
    <source>
        <strain evidence="12">CGMCC 1.7062</strain>
    </source>
</reference>
<evidence type="ECO:0000256" key="8">
    <source>
        <dbReference type="ARBA" id="ARBA00022927"/>
    </source>
</evidence>
<protein>
    <recommendedName>
        <fullName evidence="3">Type II secretion system protein N</fullName>
    </recommendedName>
    <alternativeName>
        <fullName evidence="10">General secretion pathway protein N</fullName>
    </alternativeName>
</protein>
<accession>A0A1H6ARN2</accession>
<dbReference type="GO" id="GO:0015628">
    <property type="term" value="P:protein secretion by the type II secretion system"/>
    <property type="evidence" value="ECO:0007669"/>
    <property type="project" value="InterPro"/>
</dbReference>
<evidence type="ECO:0000256" key="3">
    <source>
        <dbReference type="ARBA" id="ARBA00021563"/>
    </source>
</evidence>
<keyword evidence="6" id="KW-0997">Cell inner membrane</keyword>
<comment type="similarity">
    <text evidence="2">Belongs to the GSP N family.</text>
</comment>
<dbReference type="InterPro" id="IPR000645">
    <property type="entry name" value="T2SS_GspN_CS"/>
</dbReference>
<dbReference type="AlphaFoldDB" id="A0A1H6ARN2"/>
<keyword evidence="7" id="KW-0812">Transmembrane</keyword>
<evidence type="ECO:0000256" key="9">
    <source>
        <dbReference type="ARBA" id="ARBA00023136"/>
    </source>
</evidence>
<keyword evidence="8" id="KW-0653">Protein transport</keyword>
<keyword evidence="12" id="KW-1185">Reference proteome</keyword>
<sequence length="252" mass="27132">MKRVTKYALLCTGVFTASAIYHLPARVAISYLPLPIGLSVDGAQGTLWQGSAQDVRFQRYQLGELTWSFSWASLLTFSPEYALRFGRGSALGVAGKGNVGMSFSGPYVDSLLASIPAETALQLAPLPLPVSAGGQLELAINSLQYQAPWCSAGNGSLSWNAGYVETPMGSLRFGPTIVDLACSDSVLSAKGSQSSQQISSEFSGQLSPNRQYQSTAWFKPEGEFPATMRQQLGWLGNPDSQGRYSFNYQGRF</sequence>
<dbReference type="GO" id="GO:0015627">
    <property type="term" value="C:type II protein secretion system complex"/>
    <property type="evidence" value="ECO:0007669"/>
    <property type="project" value="InterPro"/>
</dbReference>
<name>A0A1H6ARN2_9VIBR</name>
<evidence type="ECO:0000256" key="10">
    <source>
        <dbReference type="ARBA" id="ARBA00030772"/>
    </source>
</evidence>
<dbReference type="InterPro" id="IPR022792">
    <property type="entry name" value="T2SS_protein-GspN"/>
</dbReference>
<dbReference type="GO" id="GO:0005886">
    <property type="term" value="C:plasma membrane"/>
    <property type="evidence" value="ECO:0007669"/>
    <property type="project" value="UniProtKB-SubCell"/>
</dbReference>
<keyword evidence="9" id="KW-0472">Membrane</keyword>
<dbReference type="PROSITE" id="PS01142">
    <property type="entry name" value="T2SP_N"/>
    <property type="match status" value="1"/>
</dbReference>